<proteinExistence type="predicted"/>
<feature type="region of interest" description="Disordered" evidence="2">
    <location>
        <begin position="248"/>
        <end position="273"/>
    </location>
</feature>
<name>W2PGM0_PHYN3</name>
<evidence type="ECO:0000256" key="1">
    <source>
        <dbReference type="PROSITE-ProRule" id="PRU00325"/>
    </source>
</evidence>
<dbReference type="Proteomes" id="UP000018817">
    <property type="component" value="Unassembled WGS sequence"/>
</dbReference>
<evidence type="ECO:0000259" key="3">
    <source>
        <dbReference type="PROSITE" id="PS50966"/>
    </source>
</evidence>
<dbReference type="OrthoDB" id="93803at2759"/>
<reference evidence="5" key="1">
    <citation type="submission" date="2011-12" db="EMBL/GenBank/DDBJ databases">
        <authorList>
            <consortium name="The Broad Institute Genome Sequencing Platform"/>
            <person name="Russ C."/>
            <person name="Tyler B."/>
            <person name="Panabieres F."/>
            <person name="Shan W."/>
            <person name="Tripathy S."/>
            <person name="Grunwald N."/>
            <person name="Machado M."/>
            <person name="Young S.K."/>
            <person name="Zeng Q."/>
            <person name="Gargeya S."/>
            <person name="Fitzgerald M."/>
            <person name="Haas B."/>
            <person name="Abouelleil A."/>
            <person name="Alvarado L."/>
            <person name="Arachchi H.M."/>
            <person name="Berlin A."/>
            <person name="Chapman S.B."/>
            <person name="Gearin G."/>
            <person name="Goldberg J."/>
            <person name="Griggs A."/>
            <person name="Gujja S."/>
            <person name="Hansen M."/>
            <person name="Heiman D."/>
            <person name="Howarth C."/>
            <person name="Larimer J."/>
            <person name="Lui A."/>
            <person name="MacDonald P.J.P."/>
            <person name="McCowen C."/>
            <person name="Montmayeur A."/>
            <person name="Murphy C."/>
            <person name="Neiman D."/>
            <person name="Pearson M."/>
            <person name="Priest M."/>
            <person name="Roberts A."/>
            <person name="Saif S."/>
            <person name="Shea T."/>
            <person name="Sisk P."/>
            <person name="Stolte C."/>
            <person name="Sykes S."/>
            <person name="Wortman J."/>
            <person name="Nusbaum C."/>
            <person name="Birren B."/>
        </authorList>
    </citation>
    <scope>NUCLEOTIDE SEQUENCE [LARGE SCALE GENOMIC DNA]</scope>
    <source>
        <strain evidence="5">INRA-310</strain>
    </source>
</reference>
<keyword evidence="1" id="KW-0862">Zinc</keyword>
<evidence type="ECO:0000313" key="5">
    <source>
        <dbReference type="Proteomes" id="UP000018817"/>
    </source>
</evidence>
<accession>W2PGM0</accession>
<reference evidence="4 5" key="2">
    <citation type="submission" date="2013-11" db="EMBL/GenBank/DDBJ databases">
        <title>The Genome Sequence of Phytophthora parasitica INRA-310.</title>
        <authorList>
            <consortium name="The Broad Institute Genomics Platform"/>
            <person name="Russ C."/>
            <person name="Tyler B."/>
            <person name="Panabieres F."/>
            <person name="Shan W."/>
            <person name="Tripathy S."/>
            <person name="Grunwald N."/>
            <person name="Machado M."/>
            <person name="Johnson C.S."/>
            <person name="Arredondo F."/>
            <person name="Hong C."/>
            <person name="Coffey M."/>
            <person name="Young S.K."/>
            <person name="Zeng Q."/>
            <person name="Gargeya S."/>
            <person name="Fitzgerald M."/>
            <person name="Abouelleil A."/>
            <person name="Alvarado L."/>
            <person name="Chapman S.B."/>
            <person name="Gainer-Dewar J."/>
            <person name="Goldberg J."/>
            <person name="Griggs A."/>
            <person name="Gujja S."/>
            <person name="Hansen M."/>
            <person name="Howarth C."/>
            <person name="Imamovic A."/>
            <person name="Ireland A."/>
            <person name="Larimer J."/>
            <person name="McCowan C."/>
            <person name="Murphy C."/>
            <person name="Pearson M."/>
            <person name="Poon T.W."/>
            <person name="Priest M."/>
            <person name="Roberts A."/>
            <person name="Saif S."/>
            <person name="Shea T."/>
            <person name="Sykes S."/>
            <person name="Wortman J."/>
            <person name="Nusbaum C."/>
            <person name="Birren B."/>
        </authorList>
    </citation>
    <scope>NUCLEOTIDE SEQUENCE [LARGE SCALE GENOMIC DNA]</scope>
    <source>
        <strain evidence="4 5">INRA-310</strain>
    </source>
</reference>
<dbReference type="VEuPathDB" id="FungiDB:PPTG_18578"/>
<gene>
    <name evidence="4" type="ORF">PPTG_18578</name>
</gene>
<dbReference type="GO" id="GO:0008270">
    <property type="term" value="F:zinc ion binding"/>
    <property type="evidence" value="ECO:0007669"/>
    <property type="project" value="UniProtKB-KW"/>
</dbReference>
<dbReference type="AlphaFoldDB" id="W2PGM0"/>
<sequence>MGTRSLLCKSTACKAVAPYTRCTWKGRVQLCILSNVVNVSEGNKHVSPLRPTRRAHLTEKMKAFARDMCAYNHKPMNMYNGIVIRFQVGEATMPTLAMVQRFVQHFRRTNLGESDFHDDVTAKMRKAGSLREVSPEKHSIGFLTGAMTPATNTNVVHAVSDRMERVYDPQDRRTKEALPVTACVSTQKARMETAGMPGSGWEVDVDLKICGCRIFFKSGYCIHLIHALSVRNRLDIFCRTRLVYRGRNKARRAQTEQQNTGRPANNGRALQLD</sequence>
<dbReference type="EMBL" id="KI669654">
    <property type="protein sequence ID" value="ETM99353.1"/>
    <property type="molecule type" value="Genomic_DNA"/>
</dbReference>
<dbReference type="PROSITE" id="PS50966">
    <property type="entry name" value="ZF_SWIM"/>
    <property type="match status" value="1"/>
</dbReference>
<keyword evidence="1" id="KW-0863">Zinc-finger</keyword>
<feature type="domain" description="SWIM-type" evidence="3">
    <location>
        <begin position="201"/>
        <end position="232"/>
    </location>
</feature>
<evidence type="ECO:0000313" key="4">
    <source>
        <dbReference type="EMBL" id="ETM99353.1"/>
    </source>
</evidence>
<organism evidence="4 5">
    <name type="scientific">Phytophthora nicotianae (strain INRA-310)</name>
    <name type="common">Phytophthora parasitica</name>
    <dbReference type="NCBI Taxonomy" id="761204"/>
    <lineage>
        <taxon>Eukaryota</taxon>
        <taxon>Sar</taxon>
        <taxon>Stramenopiles</taxon>
        <taxon>Oomycota</taxon>
        <taxon>Peronosporomycetes</taxon>
        <taxon>Peronosporales</taxon>
        <taxon>Peronosporaceae</taxon>
        <taxon>Phytophthora</taxon>
    </lineage>
</organism>
<evidence type="ECO:0000256" key="2">
    <source>
        <dbReference type="SAM" id="MobiDB-lite"/>
    </source>
</evidence>
<protein>
    <recommendedName>
        <fullName evidence="3">SWIM-type domain-containing protein</fullName>
    </recommendedName>
</protein>
<keyword evidence="1" id="KW-0479">Metal-binding</keyword>
<dbReference type="GeneID" id="20187439"/>
<dbReference type="InterPro" id="IPR007527">
    <property type="entry name" value="Znf_SWIM"/>
</dbReference>
<dbReference type="RefSeq" id="XP_008915385.1">
    <property type="nucleotide sequence ID" value="XM_008917137.1"/>
</dbReference>